<dbReference type="NCBIfam" id="TIGR03987">
    <property type="entry name" value="HsmA family protein"/>
    <property type="match status" value="1"/>
</dbReference>
<protein>
    <submittedName>
        <fullName evidence="2">TIGR03987 family protein</fullName>
    </submittedName>
</protein>
<dbReference type="Proteomes" id="UP000033052">
    <property type="component" value="Chromosome"/>
</dbReference>
<sequence length="84" mass="9642">MFVDNLLRMDGKLVFAIVTITLTLVFYTVGVWSERKSNTHKKWHVITFWIGVIFDTTGTLTMEKTAKTDNTAISYNELFIHGIT</sequence>
<evidence type="ECO:0000313" key="2">
    <source>
        <dbReference type="EMBL" id="AKC63034.1"/>
    </source>
</evidence>
<reference evidence="2 3" key="1">
    <citation type="journal article" date="2015" name="PLoS ONE">
        <title>A universal mariner transposon system for forward genetic studies in the genus clostridium.</title>
        <authorList>
            <person name="Zhang Y."/>
            <person name="Grosse-Honebrink A."/>
            <person name="Minton N.P."/>
        </authorList>
    </citation>
    <scope>NUCLEOTIDE SEQUENCE [LARGE SCALE GENOMIC DNA]</scope>
    <source>
        <strain evidence="2 3">NCIMB 10696</strain>
    </source>
</reference>
<name>A0A7U4JPQ7_CLOSG</name>
<feature type="transmembrane region" description="Helical" evidence="1">
    <location>
        <begin position="12"/>
        <end position="32"/>
    </location>
</feature>
<accession>A0A7U4JPQ7</accession>
<dbReference type="EMBL" id="CP009225">
    <property type="protein sequence ID" value="AKC63034.1"/>
    <property type="molecule type" value="Genomic_DNA"/>
</dbReference>
<dbReference type="AlphaFoldDB" id="A0A7U4JPQ7"/>
<keyword evidence="1" id="KW-0472">Membrane</keyword>
<organism evidence="2 3">
    <name type="scientific">Clostridium sporogenes</name>
    <dbReference type="NCBI Taxonomy" id="1509"/>
    <lineage>
        <taxon>Bacteria</taxon>
        <taxon>Bacillati</taxon>
        <taxon>Bacillota</taxon>
        <taxon>Clostridia</taxon>
        <taxon>Eubacteriales</taxon>
        <taxon>Clostridiaceae</taxon>
        <taxon>Clostridium</taxon>
    </lineage>
</organism>
<keyword evidence="1" id="KW-0812">Transmembrane</keyword>
<dbReference type="InterPro" id="IPR023813">
    <property type="entry name" value="HsmA-like"/>
</dbReference>
<gene>
    <name evidence="2" type="ORF">CLSPO_c23140</name>
</gene>
<evidence type="ECO:0000313" key="3">
    <source>
        <dbReference type="Proteomes" id="UP000033052"/>
    </source>
</evidence>
<dbReference type="KEGG" id="cld:CLSPO_c23140"/>
<proteinExistence type="predicted"/>
<keyword evidence="1" id="KW-1133">Transmembrane helix</keyword>
<evidence type="ECO:0000256" key="1">
    <source>
        <dbReference type="SAM" id="Phobius"/>
    </source>
</evidence>